<dbReference type="AlphaFoldDB" id="A0A6G5A2K8"/>
<keyword evidence="1" id="KW-0732">Signal</keyword>
<evidence type="ECO:0000313" key="2">
    <source>
        <dbReference type="EMBL" id="NIE45019.1"/>
    </source>
</evidence>
<evidence type="ECO:0000256" key="1">
    <source>
        <dbReference type="SAM" id="SignalP"/>
    </source>
</evidence>
<proteinExistence type="predicted"/>
<feature type="chain" id="PRO_5026058413" evidence="1">
    <location>
        <begin position="26"/>
        <end position="86"/>
    </location>
</feature>
<organism evidence="2">
    <name type="scientific">Rhipicephalus microplus</name>
    <name type="common">Cattle tick</name>
    <name type="synonym">Boophilus microplus</name>
    <dbReference type="NCBI Taxonomy" id="6941"/>
    <lineage>
        <taxon>Eukaryota</taxon>
        <taxon>Metazoa</taxon>
        <taxon>Ecdysozoa</taxon>
        <taxon>Arthropoda</taxon>
        <taxon>Chelicerata</taxon>
        <taxon>Arachnida</taxon>
        <taxon>Acari</taxon>
        <taxon>Parasitiformes</taxon>
        <taxon>Ixodida</taxon>
        <taxon>Ixodoidea</taxon>
        <taxon>Ixodidae</taxon>
        <taxon>Rhipicephalinae</taxon>
        <taxon>Rhipicephalus</taxon>
        <taxon>Boophilus</taxon>
    </lineage>
</organism>
<sequence>MDAQVHVHCGPRSALLCAFTCLCFSALHHLHSRCNNGPILLPHLSQISLSQLVNSIMVRRMQRHFQLNAHASTRCSKCLLVNASFD</sequence>
<feature type="signal peptide" evidence="1">
    <location>
        <begin position="1"/>
        <end position="25"/>
    </location>
</feature>
<protein>
    <submittedName>
        <fullName evidence="2">Putative secreted protein</fullName>
    </submittedName>
</protein>
<accession>A0A6G5A2K8</accession>
<dbReference type="EMBL" id="GIKN01002746">
    <property type="protein sequence ID" value="NIE45019.1"/>
    <property type="molecule type" value="Transcribed_RNA"/>
</dbReference>
<name>A0A6G5A2K8_RHIMP</name>
<reference evidence="2" key="1">
    <citation type="submission" date="2020-03" db="EMBL/GenBank/DDBJ databases">
        <title>A transcriptome and proteome of the tick Rhipicephalus microplus shaped by the genetic composition of its hosts and developmental stage.</title>
        <authorList>
            <person name="Garcia G.R."/>
            <person name="Ribeiro J.M.C."/>
            <person name="Maruyama S.R."/>
            <person name="Gardinasse L.G."/>
            <person name="Nelson K."/>
            <person name="Ferreira B.R."/>
            <person name="Andrade T.G."/>
            <person name="Santos I.K.F.M."/>
        </authorList>
    </citation>
    <scope>NUCLEOTIDE SEQUENCE</scope>
    <source>
        <strain evidence="2">NSGR</strain>
        <tissue evidence="2">Salivary glands</tissue>
    </source>
</reference>